<protein>
    <submittedName>
        <fullName evidence="6">Uncharacterized protein</fullName>
    </submittedName>
</protein>
<dbReference type="PANTHER" id="PTHR21066:SF3">
    <property type="entry name" value="IP02236P"/>
    <property type="match status" value="1"/>
</dbReference>
<dbReference type="Pfam" id="PF01395">
    <property type="entry name" value="PBP_GOBP"/>
    <property type="match status" value="1"/>
</dbReference>
<feature type="region of interest" description="Disordered" evidence="4">
    <location>
        <begin position="88"/>
        <end position="138"/>
    </location>
</feature>
<reference evidence="6 7" key="1">
    <citation type="journal article" date="2017" name="Gigascience">
        <title>Genome sequence of the small brown planthopper, Laodelphax striatellus.</title>
        <authorList>
            <person name="Zhu J."/>
            <person name="Jiang F."/>
            <person name="Wang X."/>
            <person name="Yang P."/>
            <person name="Bao Y."/>
            <person name="Zhao W."/>
            <person name="Wang W."/>
            <person name="Lu H."/>
            <person name="Wang Q."/>
            <person name="Cui N."/>
            <person name="Li J."/>
            <person name="Chen X."/>
            <person name="Luo L."/>
            <person name="Yu J."/>
            <person name="Kang L."/>
            <person name="Cui F."/>
        </authorList>
    </citation>
    <scope>NUCLEOTIDE SEQUENCE [LARGE SCALE GENOMIC DNA]</scope>
    <source>
        <strain evidence="6">Lst14</strain>
    </source>
</reference>
<comment type="caution">
    <text evidence="6">The sequence shown here is derived from an EMBL/GenBank/DDBJ whole genome shotgun (WGS) entry which is preliminary data.</text>
</comment>
<dbReference type="AlphaFoldDB" id="A0A482WJQ1"/>
<evidence type="ECO:0000313" key="6">
    <source>
        <dbReference type="EMBL" id="RZF33560.1"/>
    </source>
</evidence>
<dbReference type="InterPro" id="IPR052295">
    <property type="entry name" value="Odorant-binding_protein"/>
</dbReference>
<keyword evidence="7" id="KW-1185">Reference proteome</keyword>
<dbReference type="OrthoDB" id="7730192at2759"/>
<feature type="region of interest" description="Disordered" evidence="4">
    <location>
        <begin position="43"/>
        <end position="67"/>
    </location>
</feature>
<comment type="subcellular location">
    <subcellularLocation>
        <location evidence="1">Secreted</location>
    </subcellularLocation>
</comment>
<keyword evidence="5" id="KW-0812">Transmembrane</keyword>
<evidence type="ECO:0000256" key="2">
    <source>
        <dbReference type="ARBA" id="ARBA00008098"/>
    </source>
</evidence>
<name>A0A482WJQ1_LAOST</name>
<dbReference type="EMBL" id="QKKF02033706">
    <property type="protein sequence ID" value="RZF33560.1"/>
    <property type="molecule type" value="Genomic_DNA"/>
</dbReference>
<evidence type="ECO:0000256" key="3">
    <source>
        <dbReference type="ARBA" id="ARBA00022525"/>
    </source>
</evidence>
<dbReference type="FunCoup" id="A0A482WJQ1">
    <property type="interactions" value="2"/>
</dbReference>
<dbReference type="InParanoid" id="A0A482WJQ1"/>
<dbReference type="PANTHER" id="PTHR21066">
    <property type="entry name" value="ODORANT-BINDING PROTEIN 59A-RELATED"/>
    <property type="match status" value="1"/>
</dbReference>
<proteinExistence type="inferred from homology"/>
<dbReference type="Proteomes" id="UP000291343">
    <property type="component" value="Unassembled WGS sequence"/>
</dbReference>
<evidence type="ECO:0000256" key="4">
    <source>
        <dbReference type="SAM" id="MobiDB-lite"/>
    </source>
</evidence>
<keyword evidence="5" id="KW-1133">Transmembrane helix</keyword>
<keyword evidence="5" id="KW-0472">Membrane</keyword>
<dbReference type="InterPro" id="IPR036728">
    <property type="entry name" value="PBP_GOBP_sf"/>
</dbReference>
<gene>
    <name evidence="6" type="ORF">LSTR_LSTR008206</name>
</gene>
<dbReference type="SMR" id="A0A482WJQ1"/>
<evidence type="ECO:0000256" key="5">
    <source>
        <dbReference type="SAM" id="Phobius"/>
    </source>
</evidence>
<accession>A0A482WJQ1</accession>
<feature type="transmembrane region" description="Helical" evidence="5">
    <location>
        <begin position="14"/>
        <end position="36"/>
    </location>
</feature>
<keyword evidence="3" id="KW-0964">Secreted</keyword>
<evidence type="ECO:0000256" key="1">
    <source>
        <dbReference type="ARBA" id="ARBA00004613"/>
    </source>
</evidence>
<feature type="compositionally biased region" description="Pro residues" evidence="4">
    <location>
        <begin position="92"/>
        <end position="138"/>
    </location>
</feature>
<comment type="similarity">
    <text evidence="2">Belongs to the PBP/GOBP family.</text>
</comment>
<dbReference type="SUPFAM" id="SSF47565">
    <property type="entry name" value="Insect pheromone/odorant-binding proteins"/>
    <property type="match status" value="1"/>
</dbReference>
<sequence length="261" mass="28519">MITQFVERFHRVNMGIYTTNLIFTLLGSAVVSGVFIDGKTGYRLTRQAPPDDECRPPRPGSNEDGLCCDMPPVFRTAHDKFESCLEELSSIFPPPPPPPHGHHGPPPPGGPGGHGPPPPPPPGGRRGPPPGFGGPPGHEPPIFACAHECLFNKTGLLENGKVNVEALMKKLEGELGDDEVWKNLVQSIVDKCMESKDPPSNDMCTSGSHELARCVLRDMFMNCPQEKWKESDDCSNMKMKLEKCPELVPPMAMRLSQPPMP</sequence>
<dbReference type="GO" id="GO:0005549">
    <property type="term" value="F:odorant binding"/>
    <property type="evidence" value="ECO:0007669"/>
    <property type="project" value="InterPro"/>
</dbReference>
<dbReference type="GO" id="GO:0005576">
    <property type="term" value="C:extracellular region"/>
    <property type="evidence" value="ECO:0007669"/>
    <property type="project" value="UniProtKB-SubCell"/>
</dbReference>
<dbReference type="Gene3D" id="1.10.238.270">
    <property type="match status" value="1"/>
</dbReference>
<evidence type="ECO:0000313" key="7">
    <source>
        <dbReference type="Proteomes" id="UP000291343"/>
    </source>
</evidence>
<organism evidence="6 7">
    <name type="scientific">Laodelphax striatellus</name>
    <name type="common">Small brown planthopper</name>
    <name type="synonym">Delphax striatella</name>
    <dbReference type="NCBI Taxonomy" id="195883"/>
    <lineage>
        <taxon>Eukaryota</taxon>
        <taxon>Metazoa</taxon>
        <taxon>Ecdysozoa</taxon>
        <taxon>Arthropoda</taxon>
        <taxon>Hexapoda</taxon>
        <taxon>Insecta</taxon>
        <taxon>Pterygota</taxon>
        <taxon>Neoptera</taxon>
        <taxon>Paraneoptera</taxon>
        <taxon>Hemiptera</taxon>
        <taxon>Auchenorrhyncha</taxon>
        <taxon>Fulgoroidea</taxon>
        <taxon>Delphacidae</taxon>
        <taxon>Criomorphinae</taxon>
        <taxon>Laodelphax</taxon>
    </lineage>
</organism>
<dbReference type="InterPro" id="IPR006170">
    <property type="entry name" value="PBP/GOBP"/>
</dbReference>